<dbReference type="InterPro" id="IPR020843">
    <property type="entry name" value="ER"/>
</dbReference>
<dbReference type="SUPFAM" id="SSF50129">
    <property type="entry name" value="GroES-like"/>
    <property type="match status" value="1"/>
</dbReference>
<dbReference type="GO" id="GO:0008270">
    <property type="term" value="F:zinc ion binding"/>
    <property type="evidence" value="ECO:0007669"/>
    <property type="project" value="InterPro"/>
</dbReference>
<keyword evidence="1" id="KW-0479">Metal-binding</keyword>
<dbReference type="STRING" id="675864.SAMN04489747_0681"/>
<dbReference type="Pfam" id="PF13602">
    <property type="entry name" value="ADH_zinc_N_2"/>
    <property type="match status" value="1"/>
</dbReference>
<evidence type="ECO:0000313" key="3">
    <source>
        <dbReference type="EMBL" id="SDD31401.1"/>
    </source>
</evidence>
<dbReference type="NCBIfam" id="TIGR02817">
    <property type="entry name" value="adh_fam_1"/>
    <property type="match status" value="1"/>
</dbReference>
<protein>
    <recommendedName>
        <fullName evidence="1">Zinc-type alcohol dehydrogenase-like protein</fullName>
    </recommendedName>
</protein>
<dbReference type="GO" id="GO:0016491">
    <property type="term" value="F:oxidoreductase activity"/>
    <property type="evidence" value="ECO:0007669"/>
    <property type="project" value="UniProtKB-KW"/>
</dbReference>
<dbReference type="EMBL" id="LT629688">
    <property type="protein sequence ID" value="SDD31401.1"/>
    <property type="molecule type" value="Genomic_DNA"/>
</dbReference>
<keyword evidence="4" id="KW-1185">Reference proteome</keyword>
<dbReference type="InterPro" id="IPR011032">
    <property type="entry name" value="GroES-like_sf"/>
</dbReference>
<dbReference type="InterPro" id="IPR036291">
    <property type="entry name" value="NAD(P)-bd_dom_sf"/>
</dbReference>
<keyword evidence="1" id="KW-0560">Oxidoreductase</keyword>
<sequence length="331" mass="34288">MKALAYQRAHPLEAFAIELVEVAEPVPRDADLVVEVGAVGVNPGETRVRRTRSADPGGRVVLGWELAGVVVAVGPAVSGFSVGDRVLGTGDPTRDGCWAERVAIDHRVVARVPDTLSLVDAASLPIGGVTAWEALFREGGALPAGVDRVLVVGGAGGVGSLATQLLATRTSATVICTASRPESQRWCTTMGADLVVDHGADVPAALRSAGIEHVDMVLSTAGTAANLAWIAPLLRPHGHLAAVDLDGPLDLGPLVLRSVSVHTEMVFNAVVHGEDPSAQGRILHELAADAAAGRLRPITTTRLQGLSAQSMRAAHQLLESRRTIGKVVIAT</sequence>
<dbReference type="PANTHER" id="PTHR43482:SF1">
    <property type="entry name" value="PROTEIN AST1-RELATED"/>
    <property type="match status" value="1"/>
</dbReference>
<dbReference type="InterPro" id="IPR013154">
    <property type="entry name" value="ADH-like_N"/>
</dbReference>
<accession>A0A1G6TQS3</accession>
<reference evidence="3 4" key="1">
    <citation type="submission" date="2016-10" db="EMBL/GenBank/DDBJ databases">
        <authorList>
            <person name="de Groot N.N."/>
        </authorList>
    </citation>
    <scope>NUCLEOTIDE SEQUENCE [LARGE SCALE GENOMIC DNA]</scope>
    <source>
        <strain evidence="3 4">MON 2.2</strain>
    </source>
</reference>
<proteinExistence type="inferred from homology"/>
<organism evidence="3 4">
    <name type="scientific">Auraticoccus monumenti</name>
    <dbReference type="NCBI Taxonomy" id="675864"/>
    <lineage>
        <taxon>Bacteria</taxon>
        <taxon>Bacillati</taxon>
        <taxon>Actinomycetota</taxon>
        <taxon>Actinomycetes</taxon>
        <taxon>Propionibacteriales</taxon>
        <taxon>Propionibacteriaceae</taxon>
        <taxon>Auraticoccus</taxon>
    </lineage>
</organism>
<name>A0A1G6TQS3_9ACTN</name>
<dbReference type="PANTHER" id="PTHR43482">
    <property type="entry name" value="PROTEIN AST1-RELATED"/>
    <property type="match status" value="1"/>
</dbReference>
<dbReference type="RefSeq" id="WP_090590636.1">
    <property type="nucleotide sequence ID" value="NZ_LT629688.1"/>
</dbReference>
<dbReference type="Gene3D" id="3.40.50.720">
    <property type="entry name" value="NAD(P)-binding Rossmann-like Domain"/>
    <property type="match status" value="1"/>
</dbReference>
<dbReference type="Pfam" id="PF08240">
    <property type="entry name" value="ADH_N"/>
    <property type="match status" value="1"/>
</dbReference>
<evidence type="ECO:0000313" key="4">
    <source>
        <dbReference type="Proteomes" id="UP000198546"/>
    </source>
</evidence>
<dbReference type="Gene3D" id="3.90.180.10">
    <property type="entry name" value="Medium-chain alcohol dehydrogenases, catalytic domain"/>
    <property type="match status" value="1"/>
</dbReference>
<dbReference type="SMART" id="SM00829">
    <property type="entry name" value="PKS_ER"/>
    <property type="match status" value="1"/>
</dbReference>
<dbReference type="OrthoDB" id="9801186at2"/>
<feature type="domain" description="Enoyl reductase (ER)" evidence="2">
    <location>
        <begin position="10"/>
        <end position="329"/>
    </location>
</feature>
<evidence type="ECO:0000259" key="2">
    <source>
        <dbReference type="SMART" id="SM00829"/>
    </source>
</evidence>
<dbReference type="InterPro" id="IPR052585">
    <property type="entry name" value="Lipid_raft_assoc_Zn_ADH"/>
</dbReference>
<dbReference type="Proteomes" id="UP000198546">
    <property type="component" value="Chromosome i"/>
</dbReference>
<comment type="similarity">
    <text evidence="1">Belongs to the zinc-containing alcohol dehydrogenase family. Quinone oxidoreductase subfamily.</text>
</comment>
<dbReference type="InterPro" id="IPR014182">
    <property type="entry name" value="ADH_Zn_typ-1"/>
</dbReference>
<gene>
    <name evidence="3" type="ORF">SAMN04489747_0681</name>
</gene>
<dbReference type="SUPFAM" id="SSF51735">
    <property type="entry name" value="NAD(P)-binding Rossmann-fold domains"/>
    <property type="match status" value="1"/>
</dbReference>
<keyword evidence="1" id="KW-0862">Zinc</keyword>
<evidence type="ECO:0000256" key="1">
    <source>
        <dbReference type="RuleBase" id="RU364000"/>
    </source>
</evidence>
<dbReference type="AlphaFoldDB" id="A0A1G6TQS3"/>